<dbReference type="AlphaFoldDB" id="A0A3B1CD44"/>
<dbReference type="GO" id="GO:0003824">
    <property type="term" value="F:catalytic activity"/>
    <property type="evidence" value="ECO:0007669"/>
    <property type="project" value="InterPro"/>
</dbReference>
<organism evidence="1">
    <name type="scientific">hydrothermal vent metagenome</name>
    <dbReference type="NCBI Taxonomy" id="652676"/>
    <lineage>
        <taxon>unclassified sequences</taxon>
        <taxon>metagenomes</taxon>
        <taxon>ecological metagenomes</taxon>
    </lineage>
</organism>
<sequence>MRKKKPPQTLKPLFCSSVNPSKVFYCPYIQNGIKSYDASQNICRANLEIKIYNLNMNNPIDIKPQLDRLLERFDRSALEPDPLAATLGYTAFEDIEVSCLIAGLFAYGRADLIQRNVTEVLSMMGTSPALFCEKFRKNKAPGWVLAFSYRFHKGDDLSALIHAIGRARRDHGSILKLFMAYDDPSAETILPGLTGMVCALRDYAKRDTQAFNSLLSNPSGGGAAKRWNLFLRWMVRKDDIDPGPWSGHISTSRLIIPLDVHVGRITRRLGILKRKSNDLKAALEVTRFLRELDPEDPIKYDFAICSYGKLGYCVSKIDPARCDNCDMSPICLR</sequence>
<name>A0A3B1CD44_9ZZZZ</name>
<proteinExistence type="predicted"/>
<evidence type="ECO:0000313" key="1">
    <source>
        <dbReference type="EMBL" id="VAX22603.1"/>
    </source>
</evidence>
<accession>A0A3B1CD44</accession>
<dbReference type="InterPro" id="IPR011257">
    <property type="entry name" value="DNA_glycosylase"/>
</dbReference>
<protein>
    <recommendedName>
        <fullName evidence="2">TIGR02757 family protein</fullName>
    </recommendedName>
</protein>
<dbReference type="GO" id="GO:0006281">
    <property type="term" value="P:DNA repair"/>
    <property type="evidence" value="ECO:0007669"/>
    <property type="project" value="InterPro"/>
</dbReference>
<dbReference type="EMBL" id="UOGC01000140">
    <property type="protein sequence ID" value="VAX22603.1"/>
    <property type="molecule type" value="Genomic_DNA"/>
</dbReference>
<gene>
    <name evidence="1" type="ORF">MNBD_NITROSPINAE01-324</name>
</gene>
<dbReference type="Gene3D" id="1.10.1670.10">
    <property type="entry name" value="Helix-hairpin-Helix base-excision DNA repair enzymes (C-terminal)"/>
    <property type="match status" value="1"/>
</dbReference>
<dbReference type="InterPro" id="IPR023170">
    <property type="entry name" value="HhH_base_excis_C"/>
</dbReference>
<evidence type="ECO:0008006" key="2">
    <source>
        <dbReference type="Google" id="ProtNLM"/>
    </source>
</evidence>
<reference evidence="1" key="1">
    <citation type="submission" date="2018-06" db="EMBL/GenBank/DDBJ databases">
        <authorList>
            <person name="Zhirakovskaya E."/>
        </authorList>
    </citation>
    <scope>NUCLEOTIDE SEQUENCE</scope>
</reference>
<dbReference type="NCBIfam" id="TIGR02757">
    <property type="entry name" value="TIGR02757 family protein"/>
    <property type="match status" value="1"/>
</dbReference>
<dbReference type="InterPro" id="IPR014127">
    <property type="entry name" value="CHP02757"/>
</dbReference>
<dbReference type="Pfam" id="PF09674">
    <property type="entry name" value="DUF2400"/>
    <property type="match status" value="1"/>
</dbReference>
<dbReference type="SUPFAM" id="SSF48150">
    <property type="entry name" value="DNA-glycosylase"/>
    <property type="match status" value="1"/>
</dbReference>